<keyword evidence="3" id="KW-1185">Reference proteome</keyword>
<dbReference type="InterPro" id="IPR051781">
    <property type="entry name" value="Metallo-dep_Hydrolase"/>
</dbReference>
<proteinExistence type="predicted"/>
<evidence type="ECO:0000313" key="3">
    <source>
        <dbReference type="Proteomes" id="UP000077266"/>
    </source>
</evidence>
<accession>A0A165DCD3</accession>
<dbReference type="InterPro" id="IPR011059">
    <property type="entry name" value="Metal-dep_hydrolase_composite"/>
</dbReference>
<dbReference type="PANTHER" id="PTHR43135:SF3">
    <property type="entry name" value="ALPHA-D-RIBOSE 1-METHYLPHOSPHONATE 5-TRIPHOSPHATE DIPHOSPHATASE"/>
    <property type="match status" value="1"/>
</dbReference>
<organism evidence="2 3">
    <name type="scientific">Exidia glandulosa HHB12029</name>
    <dbReference type="NCBI Taxonomy" id="1314781"/>
    <lineage>
        <taxon>Eukaryota</taxon>
        <taxon>Fungi</taxon>
        <taxon>Dikarya</taxon>
        <taxon>Basidiomycota</taxon>
        <taxon>Agaricomycotina</taxon>
        <taxon>Agaricomycetes</taxon>
        <taxon>Auriculariales</taxon>
        <taxon>Exidiaceae</taxon>
        <taxon>Exidia</taxon>
    </lineage>
</organism>
<feature type="domain" description="Amidohydrolase-related" evidence="1">
    <location>
        <begin position="72"/>
        <end position="378"/>
    </location>
</feature>
<name>A0A165DCD3_EXIGL</name>
<protein>
    <recommendedName>
        <fullName evidence="1">Amidohydrolase-related domain-containing protein</fullName>
    </recommendedName>
</protein>
<dbReference type="Gene3D" id="3.20.20.140">
    <property type="entry name" value="Metal-dependent hydrolases"/>
    <property type="match status" value="1"/>
</dbReference>
<dbReference type="InterPro" id="IPR006680">
    <property type="entry name" value="Amidohydro-rel"/>
</dbReference>
<evidence type="ECO:0000313" key="2">
    <source>
        <dbReference type="EMBL" id="KZV84226.1"/>
    </source>
</evidence>
<dbReference type="SUPFAM" id="SSF51556">
    <property type="entry name" value="Metallo-dependent hydrolases"/>
    <property type="match status" value="1"/>
</dbReference>
<dbReference type="InterPro" id="IPR032466">
    <property type="entry name" value="Metal_Hydrolase"/>
</dbReference>
<dbReference type="STRING" id="1314781.A0A165DCD3"/>
<evidence type="ECO:0000259" key="1">
    <source>
        <dbReference type="Pfam" id="PF01979"/>
    </source>
</evidence>
<dbReference type="OrthoDB" id="5595695at2759"/>
<dbReference type="InParanoid" id="A0A165DCD3"/>
<dbReference type="PANTHER" id="PTHR43135">
    <property type="entry name" value="ALPHA-D-RIBOSE 1-METHYLPHOSPHONATE 5-TRIPHOSPHATE DIPHOSPHATASE"/>
    <property type="match status" value="1"/>
</dbReference>
<reference evidence="2 3" key="1">
    <citation type="journal article" date="2016" name="Mol. Biol. Evol.">
        <title>Comparative Genomics of Early-Diverging Mushroom-Forming Fungi Provides Insights into the Origins of Lignocellulose Decay Capabilities.</title>
        <authorList>
            <person name="Nagy L.G."/>
            <person name="Riley R."/>
            <person name="Tritt A."/>
            <person name="Adam C."/>
            <person name="Daum C."/>
            <person name="Floudas D."/>
            <person name="Sun H."/>
            <person name="Yadav J.S."/>
            <person name="Pangilinan J."/>
            <person name="Larsson K.H."/>
            <person name="Matsuura K."/>
            <person name="Barry K."/>
            <person name="Labutti K."/>
            <person name="Kuo R."/>
            <person name="Ohm R.A."/>
            <person name="Bhattacharya S.S."/>
            <person name="Shirouzu T."/>
            <person name="Yoshinaga Y."/>
            <person name="Martin F.M."/>
            <person name="Grigoriev I.V."/>
            <person name="Hibbett D.S."/>
        </authorList>
    </citation>
    <scope>NUCLEOTIDE SEQUENCE [LARGE SCALE GENOMIC DNA]</scope>
    <source>
        <strain evidence="2 3">HHB12029</strain>
    </source>
</reference>
<gene>
    <name evidence="2" type="ORF">EXIGLDRAFT_683045</name>
</gene>
<dbReference type="Gene3D" id="2.30.40.10">
    <property type="entry name" value="Urease, subunit C, domain 1"/>
    <property type="match status" value="1"/>
</dbReference>
<dbReference type="SUPFAM" id="SSF51338">
    <property type="entry name" value="Composite domain of metallo-dependent hydrolases"/>
    <property type="match status" value="2"/>
</dbReference>
<dbReference type="AlphaFoldDB" id="A0A165DCD3"/>
<sequence>MPMQLIDANSGDGASTETTRIVTSRLFDPYTLEFLEDRLITVHTASGVILRVSRVSKDFQASTHDIDLRGLTVLPGFVDSHVHFFLHPYSETSWDDQVLKENLVERTVRAVNHARETLLAGYTAVRDLGTEGAEDADTPLRACISKPKNLTVGPRYFIANRAIVSTGGYGPKGNINLNRQGVDDRLGAEAADGIEECRKAVRRQIGAGADWIKIYAEYRTKTRNLTSEESLDSYPLFSREELKVMIDTAHSGGVRVAAHVVNEESIITLADLGIDTIEHGQLISDRGLAVLNRTKTIWTPTLMAFESHPNGSIAREPAKRAFQAALESAVRGDIRISVGGDTGVFSHGKNADEMKVMVRYGAPWKHVLRWATLGGWEAVRPMRWEGSRGSELLQARDVMSDEEVVAAAETTSDNSIPFGVIRRGWAADIIALEGDLEKDFAAAVSPDSVRFVMKAGVVYKQDGRPTFF</sequence>
<dbReference type="EMBL" id="KV426234">
    <property type="protein sequence ID" value="KZV84226.1"/>
    <property type="molecule type" value="Genomic_DNA"/>
</dbReference>
<dbReference type="GO" id="GO:0016810">
    <property type="term" value="F:hydrolase activity, acting on carbon-nitrogen (but not peptide) bonds"/>
    <property type="evidence" value="ECO:0007669"/>
    <property type="project" value="InterPro"/>
</dbReference>
<dbReference type="Pfam" id="PF01979">
    <property type="entry name" value="Amidohydro_1"/>
    <property type="match status" value="1"/>
</dbReference>
<dbReference type="Proteomes" id="UP000077266">
    <property type="component" value="Unassembled WGS sequence"/>
</dbReference>